<evidence type="ECO:0000313" key="2">
    <source>
        <dbReference type="EMBL" id="CAF3511746.1"/>
    </source>
</evidence>
<protein>
    <submittedName>
        <fullName evidence="1">Uncharacterized protein</fullName>
    </submittedName>
</protein>
<dbReference type="AlphaFoldDB" id="A0A813S445"/>
<comment type="caution">
    <text evidence="1">The sequence shown here is derived from an EMBL/GenBank/DDBJ whole genome shotgun (WGS) entry which is preliminary data.</text>
</comment>
<organism evidence="1 3">
    <name type="scientific">Adineta steineri</name>
    <dbReference type="NCBI Taxonomy" id="433720"/>
    <lineage>
        <taxon>Eukaryota</taxon>
        <taxon>Metazoa</taxon>
        <taxon>Spiralia</taxon>
        <taxon>Gnathifera</taxon>
        <taxon>Rotifera</taxon>
        <taxon>Eurotatoria</taxon>
        <taxon>Bdelloidea</taxon>
        <taxon>Adinetida</taxon>
        <taxon>Adinetidae</taxon>
        <taxon>Adineta</taxon>
    </lineage>
</organism>
<sequence>MIMYEYLWHIHIADSTMSLLMFTDYCQNILKVIGSRLVSLRVTLTNVIGGWSMISSSLRCHLSLSLQRLHLIDIKPYEFDRLLRSHLIKQIHTLIVDVINYSPFKEQTVEGLYLTKVCSQLPRLTVCQLPFDIFYEK</sequence>
<accession>A0A813S445</accession>
<evidence type="ECO:0000313" key="1">
    <source>
        <dbReference type="EMBL" id="CAF0789868.1"/>
    </source>
</evidence>
<gene>
    <name evidence="1" type="ORF">JYZ213_LOCUS4671</name>
    <name evidence="2" type="ORF">OXD698_LOCUS1919</name>
</gene>
<reference evidence="1" key="1">
    <citation type="submission" date="2021-02" db="EMBL/GenBank/DDBJ databases">
        <authorList>
            <person name="Nowell W R."/>
        </authorList>
    </citation>
    <scope>NUCLEOTIDE SEQUENCE</scope>
</reference>
<dbReference type="EMBL" id="CAJNOG010000026">
    <property type="protein sequence ID" value="CAF0789868.1"/>
    <property type="molecule type" value="Genomic_DNA"/>
</dbReference>
<name>A0A813S445_9BILA</name>
<evidence type="ECO:0000313" key="3">
    <source>
        <dbReference type="Proteomes" id="UP000663845"/>
    </source>
</evidence>
<dbReference type="Proteomes" id="UP000663844">
    <property type="component" value="Unassembled WGS sequence"/>
</dbReference>
<dbReference type="EMBL" id="CAJOAZ010000059">
    <property type="protein sequence ID" value="CAF3511746.1"/>
    <property type="molecule type" value="Genomic_DNA"/>
</dbReference>
<proteinExistence type="predicted"/>
<dbReference type="Proteomes" id="UP000663845">
    <property type="component" value="Unassembled WGS sequence"/>
</dbReference>